<dbReference type="PROSITE" id="PS50088">
    <property type="entry name" value="ANK_REPEAT"/>
    <property type="match status" value="3"/>
</dbReference>
<evidence type="ECO:0000313" key="3">
    <source>
        <dbReference type="Proteomes" id="UP000036987"/>
    </source>
</evidence>
<dbReference type="InterPro" id="IPR002110">
    <property type="entry name" value="Ankyrin_rpt"/>
</dbReference>
<evidence type="ECO:0000313" key="2">
    <source>
        <dbReference type="EMBL" id="KMZ63441.1"/>
    </source>
</evidence>
<dbReference type="PANTHER" id="PTHR43392:SF2">
    <property type="entry name" value="AAA-TYPE ATPASE FAMILY PROTEIN _ ANKYRIN REPEAT FAMILY PROTEIN"/>
    <property type="match status" value="1"/>
</dbReference>
<dbReference type="PANTHER" id="PTHR43392">
    <property type="entry name" value="AAA-TYPE ATPASE FAMILY PROTEIN / ANKYRIN REPEAT FAMILY PROTEIN"/>
    <property type="match status" value="1"/>
</dbReference>
<comment type="caution">
    <text evidence="2">The sequence shown here is derived from an EMBL/GenBank/DDBJ whole genome shotgun (WGS) entry which is preliminary data.</text>
</comment>
<dbReference type="SMART" id="SM00248">
    <property type="entry name" value="ANK"/>
    <property type="match status" value="3"/>
</dbReference>
<organism evidence="2 3">
    <name type="scientific">Zostera marina</name>
    <name type="common">Eelgrass</name>
    <dbReference type="NCBI Taxonomy" id="29655"/>
    <lineage>
        <taxon>Eukaryota</taxon>
        <taxon>Viridiplantae</taxon>
        <taxon>Streptophyta</taxon>
        <taxon>Embryophyta</taxon>
        <taxon>Tracheophyta</taxon>
        <taxon>Spermatophyta</taxon>
        <taxon>Magnoliopsida</taxon>
        <taxon>Liliopsida</taxon>
        <taxon>Zosteraceae</taxon>
        <taxon>Zostera</taxon>
    </lineage>
</organism>
<dbReference type="PROSITE" id="PS50297">
    <property type="entry name" value="ANK_REP_REGION"/>
    <property type="match status" value="2"/>
</dbReference>
<accession>A0A0K9P310</accession>
<dbReference type="EMBL" id="LFYR01001237">
    <property type="protein sequence ID" value="KMZ63441.1"/>
    <property type="molecule type" value="Genomic_DNA"/>
</dbReference>
<dbReference type="OrthoDB" id="1748425at2759"/>
<reference evidence="3" key="1">
    <citation type="journal article" date="2016" name="Nature">
        <title>The genome of the seagrass Zostera marina reveals angiosperm adaptation to the sea.</title>
        <authorList>
            <person name="Olsen J.L."/>
            <person name="Rouze P."/>
            <person name="Verhelst B."/>
            <person name="Lin Y.-C."/>
            <person name="Bayer T."/>
            <person name="Collen J."/>
            <person name="Dattolo E."/>
            <person name="De Paoli E."/>
            <person name="Dittami S."/>
            <person name="Maumus F."/>
            <person name="Michel G."/>
            <person name="Kersting A."/>
            <person name="Lauritano C."/>
            <person name="Lohaus R."/>
            <person name="Toepel M."/>
            <person name="Tonon T."/>
            <person name="Vanneste K."/>
            <person name="Amirebrahimi M."/>
            <person name="Brakel J."/>
            <person name="Bostroem C."/>
            <person name="Chovatia M."/>
            <person name="Grimwood J."/>
            <person name="Jenkins J.W."/>
            <person name="Jueterbock A."/>
            <person name="Mraz A."/>
            <person name="Stam W.T."/>
            <person name="Tice H."/>
            <person name="Bornberg-Bauer E."/>
            <person name="Green P.J."/>
            <person name="Pearson G.A."/>
            <person name="Procaccini G."/>
            <person name="Duarte C.M."/>
            <person name="Schmutz J."/>
            <person name="Reusch T.B.H."/>
            <person name="Van de Peer Y."/>
        </authorList>
    </citation>
    <scope>NUCLEOTIDE SEQUENCE [LARGE SCALE GENOMIC DNA]</scope>
    <source>
        <strain evidence="3">cv. Finnish</strain>
    </source>
</reference>
<feature type="repeat" description="ANK" evidence="1">
    <location>
        <begin position="1"/>
        <end position="23"/>
    </location>
</feature>
<feature type="repeat" description="ANK" evidence="1">
    <location>
        <begin position="71"/>
        <end position="109"/>
    </location>
</feature>
<dbReference type="InterPro" id="IPR050773">
    <property type="entry name" value="CbxX/CfxQ_RuBisCO_ESX"/>
</dbReference>
<dbReference type="Proteomes" id="UP000036987">
    <property type="component" value="Unassembled WGS sequence"/>
</dbReference>
<proteinExistence type="predicted"/>
<sequence>MLQTPLHIASGNNNVDIVKFLLEWKGSQKLDLEAKNMYGETPLHMAAKNGSNEAVGFLLRHSAFVEAKANNGMTPLHLAVWHSLLLHGENCNTTDTLLKYNANCNALDNVSACIYIGSGSGAVRLSAPGAHKQSGP</sequence>
<keyword evidence="1" id="KW-0040">ANK repeat</keyword>
<dbReference type="STRING" id="29655.A0A0K9P310"/>
<feature type="repeat" description="ANK" evidence="1">
    <location>
        <begin position="38"/>
        <end position="70"/>
    </location>
</feature>
<dbReference type="SUPFAM" id="SSF48403">
    <property type="entry name" value="Ankyrin repeat"/>
    <property type="match status" value="1"/>
</dbReference>
<evidence type="ECO:0000256" key="1">
    <source>
        <dbReference type="PROSITE-ProRule" id="PRU00023"/>
    </source>
</evidence>
<name>A0A0K9P310_ZOSMR</name>
<dbReference type="InterPro" id="IPR036770">
    <property type="entry name" value="Ankyrin_rpt-contain_sf"/>
</dbReference>
<dbReference type="AlphaFoldDB" id="A0A0K9P310"/>
<dbReference type="Pfam" id="PF12796">
    <property type="entry name" value="Ank_2"/>
    <property type="match status" value="1"/>
</dbReference>
<keyword evidence="3" id="KW-1185">Reference proteome</keyword>
<dbReference type="Gene3D" id="1.25.40.20">
    <property type="entry name" value="Ankyrin repeat-containing domain"/>
    <property type="match status" value="1"/>
</dbReference>
<protein>
    <submittedName>
        <fullName evidence="2">Ankyrin repeat protein</fullName>
    </submittedName>
</protein>
<gene>
    <name evidence="2" type="ORF">ZOSMA_40G00730</name>
</gene>
<dbReference type="PRINTS" id="PR01415">
    <property type="entry name" value="ANKYRIN"/>
</dbReference>